<organism evidence="3 4">
    <name type="scientific">Trichobilharzia regenti</name>
    <name type="common">Nasal bird schistosome</name>
    <dbReference type="NCBI Taxonomy" id="157069"/>
    <lineage>
        <taxon>Eukaryota</taxon>
        <taxon>Metazoa</taxon>
        <taxon>Spiralia</taxon>
        <taxon>Lophotrochozoa</taxon>
        <taxon>Platyhelminthes</taxon>
        <taxon>Trematoda</taxon>
        <taxon>Digenea</taxon>
        <taxon>Strigeidida</taxon>
        <taxon>Schistosomatoidea</taxon>
        <taxon>Schistosomatidae</taxon>
        <taxon>Trichobilharzia</taxon>
    </lineage>
</organism>
<name>A0AA85KP67_TRIRE</name>
<accession>A0AA85KP67</accession>
<evidence type="ECO:0000313" key="3">
    <source>
        <dbReference type="Proteomes" id="UP000050795"/>
    </source>
</evidence>
<keyword evidence="1" id="KW-0175">Coiled coil</keyword>
<dbReference type="AlphaFoldDB" id="A0AA85KP67"/>
<feature type="region of interest" description="Disordered" evidence="2">
    <location>
        <begin position="688"/>
        <end position="725"/>
    </location>
</feature>
<dbReference type="WBParaSite" id="TREG1_92380.1">
    <property type="protein sequence ID" value="TREG1_92380.1"/>
    <property type="gene ID" value="TREG1_92380"/>
</dbReference>
<feature type="compositionally biased region" description="Low complexity" evidence="2">
    <location>
        <begin position="182"/>
        <end position="195"/>
    </location>
</feature>
<protein>
    <submittedName>
        <fullName evidence="4">Uncharacterized protein</fullName>
    </submittedName>
</protein>
<feature type="compositionally biased region" description="Low complexity" evidence="2">
    <location>
        <begin position="142"/>
        <end position="158"/>
    </location>
</feature>
<evidence type="ECO:0000256" key="2">
    <source>
        <dbReference type="SAM" id="MobiDB-lite"/>
    </source>
</evidence>
<evidence type="ECO:0000256" key="1">
    <source>
        <dbReference type="SAM" id="Coils"/>
    </source>
</evidence>
<feature type="region of interest" description="Disordered" evidence="2">
    <location>
        <begin position="131"/>
        <end position="201"/>
    </location>
</feature>
<feature type="region of interest" description="Disordered" evidence="2">
    <location>
        <begin position="599"/>
        <end position="630"/>
    </location>
</feature>
<dbReference type="Proteomes" id="UP000050795">
    <property type="component" value="Unassembled WGS sequence"/>
</dbReference>
<reference evidence="3" key="1">
    <citation type="submission" date="2022-06" db="EMBL/GenBank/DDBJ databases">
        <authorList>
            <person name="Berger JAMES D."/>
            <person name="Berger JAMES D."/>
        </authorList>
    </citation>
    <scope>NUCLEOTIDE SEQUENCE [LARGE SCALE GENOMIC DNA]</scope>
</reference>
<sequence length="725" mass="83543">MFCEKEIARDLRNFQKSCKEKRQLLIETYLNEEKNLNEEYSNNYKLLLKSHKKQLKDLHVKVEERKKNLRRKLENELKSEKKNLKKLYKYKSQSVSRLSELGDIRTSVISLDDNNSPSMQNAPIIENANSRMPTVPLSTGSSQNFNNAGNTTNNSNTKSEAKKSNSRLALRKHLSKSEYTLNSKNSGKNKNSNSKDSNRIDHDIMQQIRNELEERFQCCTLDSKNSVAQMEWKCLLERQELRRAYLNNLGELKQRRIISLGNLTRFQTKTYYDIQRKWLIQLHTHELNLRNKQCEEKLKRLAATQSIERQTACRLVKESTKGHKQMIRVLENMLKRDERMNKSNYGGTMLVESGGNSSSELHGRHTSMFEPFVESPPNISASDECIPVNNNNNRFSTSSLHQRNQTLSMYSPIGITSVDESSQTSEISSLDYKLKCEQENYRRLKQSKLKSVEIKTDAPTSFVVDHHHHQHQEHQNDNLRRVKSAQSIHSTISAYESLPKTILNLLTTRQSDLWTSILEQEHLLTESLMKSHMEQLQALTRSENLAVKRCQMDVDNRSAYLSVTLEANQRFAEQEFAEERERMIRFYFSGGGDGCDMHTGGHSHETSHCEPENLDNMNSISSEGNSDHSTEVVRNNNYHQHHHHQSQHVDNIENLSETITLPVSSAIKRFEGYANKKGQKCLPITFKPHSSSSASTLTKSNIAEGKRQGIIQAETSNGRTEEKQK</sequence>
<evidence type="ECO:0000313" key="4">
    <source>
        <dbReference type="WBParaSite" id="TREG1_92380.1"/>
    </source>
</evidence>
<feature type="coiled-coil region" evidence="1">
    <location>
        <begin position="30"/>
        <end position="90"/>
    </location>
</feature>
<feature type="compositionally biased region" description="Basic and acidic residues" evidence="2">
    <location>
        <begin position="602"/>
        <end position="611"/>
    </location>
</feature>
<keyword evidence="3" id="KW-1185">Reference proteome</keyword>
<reference evidence="4" key="2">
    <citation type="submission" date="2023-11" db="UniProtKB">
        <authorList>
            <consortium name="WormBaseParasite"/>
        </authorList>
    </citation>
    <scope>IDENTIFICATION</scope>
</reference>
<feature type="compositionally biased region" description="Polar residues" evidence="2">
    <location>
        <begin position="615"/>
        <end position="624"/>
    </location>
</feature>
<proteinExistence type="predicted"/>
<feature type="compositionally biased region" description="Polar residues" evidence="2">
    <location>
        <begin position="131"/>
        <end position="141"/>
    </location>
</feature>